<keyword evidence="2" id="KW-1185">Reference proteome</keyword>
<dbReference type="OrthoDB" id="6626714at2759"/>
<comment type="caution">
    <text evidence="1">The sequence shown here is derived from an EMBL/GenBank/DDBJ whole genome shotgun (WGS) entry which is preliminary data.</text>
</comment>
<reference evidence="1" key="1">
    <citation type="submission" date="2020-07" db="EMBL/GenBank/DDBJ databases">
        <title>The High-quality genome of the commercially important snow crab, Chionoecetes opilio.</title>
        <authorList>
            <person name="Jeong J.-H."/>
            <person name="Ryu S."/>
        </authorList>
    </citation>
    <scope>NUCLEOTIDE SEQUENCE</scope>
    <source>
        <strain evidence="1">MADBK_172401_WGS</strain>
        <tissue evidence="1">Digestive gland</tissue>
    </source>
</reference>
<gene>
    <name evidence="1" type="ORF">GWK47_001448</name>
</gene>
<protein>
    <submittedName>
        <fullName evidence="1">Uncharacterized protein</fullName>
    </submittedName>
</protein>
<organism evidence="1 2">
    <name type="scientific">Chionoecetes opilio</name>
    <name type="common">Atlantic snow crab</name>
    <name type="synonym">Cancer opilio</name>
    <dbReference type="NCBI Taxonomy" id="41210"/>
    <lineage>
        <taxon>Eukaryota</taxon>
        <taxon>Metazoa</taxon>
        <taxon>Ecdysozoa</taxon>
        <taxon>Arthropoda</taxon>
        <taxon>Crustacea</taxon>
        <taxon>Multicrustacea</taxon>
        <taxon>Malacostraca</taxon>
        <taxon>Eumalacostraca</taxon>
        <taxon>Eucarida</taxon>
        <taxon>Decapoda</taxon>
        <taxon>Pleocyemata</taxon>
        <taxon>Brachyura</taxon>
        <taxon>Eubrachyura</taxon>
        <taxon>Majoidea</taxon>
        <taxon>Majidae</taxon>
        <taxon>Chionoecetes</taxon>
    </lineage>
</organism>
<accession>A0A8J4XVF1</accession>
<proteinExistence type="predicted"/>
<evidence type="ECO:0000313" key="1">
    <source>
        <dbReference type="EMBL" id="KAG0714771.1"/>
    </source>
</evidence>
<dbReference type="PANTHER" id="PTHR46113:SF1">
    <property type="entry name" value="PEPTIDASE M17 LEUCYL AMINOPEPTIDASE N-TERMINAL DOMAIN-CONTAINING PROTEIN"/>
    <property type="match status" value="1"/>
</dbReference>
<dbReference type="AlphaFoldDB" id="A0A8J4XVF1"/>
<name>A0A8J4XVF1_CHIOP</name>
<sequence>MLWGMHDDCNPVVLSGPGDCPPTFLGAPIVKRGTGQELCTKCLEILAVYDIPIESIIAAVFDTTASNTGIQQGCCTRLEQAIQHAILWNACRHHMAELHVKHMWSSFMPATKGPEEPMFKRFQKWYLPLARKAAAAAPSRQFPDPNVLVRWEWPADFTSSPHIGPYSITTTLALASKEWARAQLETNTFEREDYRELTESIYFYLGGDVSPYEAVQVPRGFRMRRPGAMHSARFMASSIYLLKMQLLSSIWAMKAREQTVVEKMAQIVALLYGPYYLKSRLSTSAPRHDLEFYYSLLAYISVEPAAARKGLDSVRRHMWYLVPEQVILCLFDDMVSDKEKKKVADALVALPAPRYFAPGKPNFQPVIRLLTDTRPSLAVYVTERSWLLFKLFRLDTAWLLTEPATWPLSPAYQELRDLTRDMKVVNDSAERAVKDVQEYANMTRDAGHIDDVILVGIDHRCRLSHLRKADLNDII</sequence>
<evidence type="ECO:0000313" key="2">
    <source>
        <dbReference type="Proteomes" id="UP000770661"/>
    </source>
</evidence>
<dbReference type="PANTHER" id="PTHR46113">
    <property type="entry name" value="SNAC DOMAIN-CONTAINING PROTEIN"/>
    <property type="match status" value="1"/>
</dbReference>
<dbReference type="Proteomes" id="UP000770661">
    <property type="component" value="Unassembled WGS sequence"/>
</dbReference>
<dbReference type="EMBL" id="JACEEZ010020250">
    <property type="protein sequence ID" value="KAG0714771.1"/>
    <property type="molecule type" value="Genomic_DNA"/>
</dbReference>